<keyword evidence="1" id="KW-0812">Transmembrane</keyword>
<dbReference type="Pfam" id="PF22564">
    <property type="entry name" value="HAAS"/>
    <property type="match status" value="1"/>
</dbReference>
<feature type="transmembrane region" description="Helical" evidence="1">
    <location>
        <begin position="285"/>
        <end position="309"/>
    </location>
</feature>
<evidence type="ECO:0000256" key="1">
    <source>
        <dbReference type="SAM" id="Phobius"/>
    </source>
</evidence>
<gene>
    <name evidence="2" type="ORF">H9830_05965</name>
</gene>
<keyword evidence="1" id="KW-1133">Transmembrane helix</keyword>
<feature type="transmembrane region" description="Helical" evidence="1">
    <location>
        <begin position="240"/>
        <end position="265"/>
    </location>
</feature>
<dbReference type="Proteomes" id="UP000824005">
    <property type="component" value="Unassembled WGS sequence"/>
</dbReference>
<name>A0A9D2C915_9MICO</name>
<comment type="caution">
    <text evidence="2">The sequence shown here is derived from an EMBL/GenBank/DDBJ whole genome shotgun (WGS) entry which is preliminary data.</text>
</comment>
<proteinExistence type="predicted"/>
<accession>A0A9D2C915</accession>
<dbReference type="AlphaFoldDB" id="A0A9D2C915"/>
<reference evidence="2" key="2">
    <citation type="submission" date="2021-04" db="EMBL/GenBank/DDBJ databases">
        <authorList>
            <person name="Gilroy R."/>
        </authorList>
    </citation>
    <scope>NUCLEOTIDE SEQUENCE</scope>
    <source>
        <strain evidence="2">ChiGjej1B1-98</strain>
    </source>
</reference>
<protein>
    <submittedName>
        <fullName evidence="2">Uncharacterized protein</fullName>
    </submittedName>
</protein>
<organism evidence="2 3">
    <name type="scientific">Candidatus Agrococcus pullicola</name>
    <dbReference type="NCBI Taxonomy" id="2838429"/>
    <lineage>
        <taxon>Bacteria</taxon>
        <taxon>Bacillati</taxon>
        <taxon>Actinomycetota</taxon>
        <taxon>Actinomycetes</taxon>
        <taxon>Micrococcales</taxon>
        <taxon>Microbacteriaceae</taxon>
        <taxon>Agrococcus</taxon>
    </lineage>
</organism>
<reference evidence="2" key="1">
    <citation type="journal article" date="2021" name="PeerJ">
        <title>Extensive microbial diversity within the chicken gut microbiome revealed by metagenomics and culture.</title>
        <authorList>
            <person name="Gilroy R."/>
            <person name="Ravi A."/>
            <person name="Getino M."/>
            <person name="Pursley I."/>
            <person name="Horton D.L."/>
            <person name="Alikhan N.F."/>
            <person name="Baker D."/>
            <person name="Gharbi K."/>
            <person name="Hall N."/>
            <person name="Watson M."/>
            <person name="Adriaenssens E.M."/>
            <person name="Foster-Nyarko E."/>
            <person name="Jarju S."/>
            <person name="Secka A."/>
            <person name="Antonio M."/>
            <person name="Oren A."/>
            <person name="Chaudhuri R.R."/>
            <person name="La Ragione R."/>
            <person name="Hildebrand F."/>
            <person name="Pallen M.J."/>
        </authorList>
    </citation>
    <scope>NUCLEOTIDE SEQUENCE</scope>
    <source>
        <strain evidence="2">ChiGjej1B1-98</strain>
    </source>
</reference>
<feature type="transmembrane region" description="Helical" evidence="1">
    <location>
        <begin position="212"/>
        <end position="233"/>
    </location>
</feature>
<dbReference type="EMBL" id="DXDC01000174">
    <property type="protein sequence ID" value="HIY65807.1"/>
    <property type="molecule type" value="Genomic_DNA"/>
</dbReference>
<keyword evidence="1" id="KW-0472">Membrane</keyword>
<feature type="transmembrane region" description="Helical" evidence="1">
    <location>
        <begin position="172"/>
        <end position="192"/>
    </location>
</feature>
<feature type="transmembrane region" description="Helical" evidence="1">
    <location>
        <begin position="90"/>
        <end position="110"/>
    </location>
</feature>
<sequence>MTTTLTERYIAQAIKGLPPEMQDDVRAELEASIADAIESELEQGEERGDPERTVLTELGDPGALAAGYIDRPLQLIGPKYFLTWWRLLKLLIWIVIPCVVGAVALGLAISEASFGEIIGQTIAVSVTVFVHLCFWVTLVFAILERAGADTGAEWDVDQLPEPQSTGTGRADLIAALIFLGITVGALLWDSFIGFIRVDGEALSLMNPDLWPAWMALLFVIFAIDVVLAIAIFVKGRWTTAFAVVNTALAVSFASWGLTLLGRGQLVNSEWLDFVFLQNGVGHDVLRILAVLLGFGIAGFSLWSIIDGWLKRRRDARR</sequence>
<evidence type="ECO:0000313" key="3">
    <source>
        <dbReference type="Proteomes" id="UP000824005"/>
    </source>
</evidence>
<feature type="transmembrane region" description="Helical" evidence="1">
    <location>
        <begin position="122"/>
        <end position="143"/>
    </location>
</feature>
<evidence type="ECO:0000313" key="2">
    <source>
        <dbReference type="EMBL" id="HIY65807.1"/>
    </source>
</evidence>